<dbReference type="InterPro" id="IPR029032">
    <property type="entry name" value="AhpD-like"/>
</dbReference>
<organism evidence="1 2">
    <name type="scientific">Persicimonas caeni</name>
    <dbReference type="NCBI Taxonomy" id="2292766"/>
    <lineage>
        <taxon>Bacteria</taxon>
        <taxon>Deltaproteobacteria</taxon>
        <taxon>Bradymonadales</taxon>
        <taxon>Bradymonadaceae</taxon>
        <taxon>Persicimonas</taxon>
    </lineage>
</organism>
<dbReference type="OrthoDB" id="9808310at2"/>
<dbReference type="Proteomes" id="UP000315995">
    <property type="component" value="Chromosome"/>
</dbReference>
<evidence type="ECO:0000313" key="1">
    <source>
        <dbReference type="EMBL" id="QDG50506.1"/>
    </source>
</evidence>
<sequence length="232" mass="26090">MLEQQQARSIRFHSPHPSKTYTIGRFLGDVRWLVTHVDALVGAYLGDEIDPQIREEVLTAVSFENACRWCSFMHSEWALELGVDSEELEHIERLNPSGVPFERWAAALFARHRAAQGFGPMPPDFEVEASELFGERHRDLIEALARMISVANGVSNTFDAFLARLDGKPLPGSRLRDELFFSALFAAAAPWAAVALAVMRGEGPLELREKFADFSRRFEDLLRRGRMAFAGA</sequence>
<accession>A0A4Y6PQ97</accession>
<gene>
    <name evidence="1" type="ORF">FIV42_07100</name>
</gene>
<dbReference type="AlphaFoldDB" id="A0A4Y6PQ97"/>
<dbReference type="Gene3D" id="1.20.1290.10">
    <property type="entry name" value="AhpD-like"/>
    <property type="match status" value="1"/>
</dbReference>
<protein>
    <recommendedName>
        <fullName evidence="3">Carboxymuconolactone decarboxylase family protein</fullName>
    </recommendedName>
</protein>
<reference evidence="1 2" key="1">
    <citation type="submission" date="2019-06" db="EMBL/GenBank/DDBJ databases">
        <title>Persicimonas caeni gen. nov., sp. nov., a predatory bacterium isolated from solar saltern.</title>
        <authorList>
            <person name="Wang S."/>
        </authorList>
    </citation>
    <scope>NUCLEOTIDE SEQUENCE [LARGE SCALE GENOMIC DNA]</scope>
    <source>
        <strain evidence="1 2">YN101</strain>
    </source>
</reference>
<dbReference type="RefSeq" id="WP_141196998.1">
    <property type="nucleotide sequence ID" value="NZ_CP041186.1"/>
</dbReference>
<evidence type="ECO:0008006" key="3">
    <source>
        <dbReference type="Google" id="ProtNLM"/>
    </source>
</evidence>
<proteinExistence type="predicted"/>
<dbReference type="EMBL" id="CP041186">
    <property type="protein sequence ID" value="QDG50506.1"/>
    <property type="molecule type" value="Genomic_DNA"/>
</dbReference>
<keyword evidence="2" id="KW-1185">Reference proteome</keyword>
<evidence type="ECO:0000313" key="2">
    <source>
        <dbReference type="Proteomes" id="UP000315995"/>
    </source>
</evidence>
<accession>A0A5B8Y333</accession>
<name>A0A4Y6PQ97_PERCE</name>
<dbReference type="SUPFAM" id="SSF69118">
    <property type="entry name" value="AhpD-like"/>
    <property type="match status" value="1"/>
</dbReference>